<evidence type="ECO:0000313" key="2">
    <source>
        <dbReference type="EMBL" id="KAF7055872.1"/>
    </source>
</evidence>
<accession>A0A9R1GY31</accession>
<dbReference type="EMBL" id="CM022222">
    <property type="protein sequence ID" value="KAF7055872.1"/>
    <property type="molecule type" value="Genomic_DNA"/>
</dbReference>
<comment type="caution">
    <text evidence="2">The sequence shown here is derived from an EMBL/GenBank/DDBJ whole genome shotgun (WGS) entry which is preliminary data.</text>
</comment>
<gene>
    <name evidence="2" type="ORF">CFC21_063350</name>
</gene>
<organism evidence="2">
    <name type="scientific">Triticum aestivum</name>
    <name type="common">Wheat</name>
    <dbReference type="NCBI Taxonomy" id="4565"/>
    <lineage>
        <taxon>Eukaryota</taxon>
        <taxon>Viridiplantae</taxon>
        <taxon>Streptophyta</taxon>
        <taxon>Embryophyta</taxon>
        <taxon>Tracheophyta</taxon>
        <taxon>Spermatophyta</taxon>
        <taxon>Magnoliopsida</taxon>
        <taxon>Liliopsida</taxon>
        <taxon>Poales</taxon>
        <taxon>Poaceae</taxon>
        <taxon>BOP clade</taxon>
        <taxon>Pooideae</taxon>
        <taxon>Triticodae</taxon>
        <taxon>Triticeae</taxon>
        <taxon>Triticinae</taxon>
        <taxon>Triticum</taxon>
    </lineage>
</organism>
<name>A0A9R1GY31_WHEAT</name>
<evidence type="ECO:0000256" key="1">
    <source>
        <dbReference type="SAM" id="MobiDB-lite"/>
    </source>
</evidence>
<reference evidence="2" key="1">
    <citation type="journal article" date="2017" name="Gigascience">
        <title>The first near-complete assembly of the hexaploid bread wheat genome, Triticum aestivum.</title>
        <authorList>
            <person name="Zimin A.V."/>
            <person name="Puiu D."/>
            <person name="Hall R."/>
            <person name="Kingan S."/>
            <person name="Clavijo B.J."/>
            <person name="Salzberg S.L."/>
        </authorList>
    </citation>
    <scope>NUCLEOTIDE SEQUENCE</scope>
    <source>
        <tissue evidence="2">Leaf</tissue>
    </source>
</reference>
<feature type="region of interest" description="Disordered" evidence="1">
    <location>
        <begin position="17"/>
        <end position="62"/>
    </location>
</feature>
<reference evidence="2" key="2">
    <citation type="submission" date="2020-03" db="EMBL/GenBank/DDBJ databases">
        <title>The second near-complete assembly of the hexaploid bread wheat (Triticum aestivum) genome.</title>
        <authorList>
            <person name="Zimin A.V."/>
            <person name="Puiu D."/>
            <person name="Shumante A."/>
            <person name="Alonge M."/>
            <person name="Salzberg S.L."/>
        </authorList>
    </citation>
    <scope>NUCLEOTIDE SEQUENCE</scope>
    <source>
        <tissue evidence="2">Leaf</tissue>
    </source>
</reference>
<feature type="non-terminal residue" evidence="2">
    <location>
        <position position="109"/>
    </location>
</feature>
<dbReference type="AlphaFoldDB" id="A0A9R1GY31"/>
<proteinExistence type="predicted"/>
<sequence length="109" mass="11644">MGKYMRKSKASGEVAVMEVAGRQGDDAVQPDLQLGDDEHPRVGDRGPQPFPPQGADAGLPLRPELARDGRVLRRRGAAATPDLQGEVQLLSRERAPAPRTVRVDGAGLL</sequence>
<protein>
    <submittedName>
        <fullName evidence="2">Uncharacterized protein</fullName>
    </submittedName>
</protein>
<dbReference type="Proteomes" id="UP000815260">
    <property type="component" value="Chromosome 4D"/>
</dbReference>